<name>A0ABZ3EWP9_9FIRM</name>
<dbReference type="GO" id="GO:0016787">
    <property type="term" value="F:hydrolase activity"/>
    <property type="evidence" value="ECO:0007669"/>
    <property type="project" value="UniProtKB-KW"/>
</dbReference>
<proteinExistence type="predicted"/>
<dbReference type="Gene3D" id="1.10.3020.10">
    <property type="entry name" value="alpha-amino acid ester hydrolase ( Helical cap domain)"/>
    <property type="match status" value="1"/>
</dbReference>
<dbReference type="Gene3D" id="2.60.120.260">
    <property type="entry name" value="Galactose-binding domain-like"/>
    <property type="match status" value="1"/>
</dbReference>
<sequence length="561" mass="64080">MEQSEIKKADYICSLYTQLDAPCTHKIGDVREILLPMRDGVCLKTDVHFPKDVKSAPVILMRCCYTDMERELQVHAQEYCKRGYIFVVQWCRGIGGSQGKWEPNVNERLDGIDTVNWIKAQDFAEAIGYWGNSYLAYTGWCMADQVSGKVASMYLGVYGTDRYTSAYKDGLFRQDILTAWAMQNAGTPIEADYLESCRFKPQMKVDEKLWGTKLPWYKDWICNESRESDYWSSGLWKELKEIPSRVSIPIFIREGWYDHHLGSALVSYQSLPEETREHCVLQIGPWNHSYGIAVAKHDLSDLEDDSVSSPFLWFEQTLRKRELPEKKLSFYVIGQNKWESLNNYPVICDKIKTFYLAVGKEGQGALSLREEAGEDARIEYEYDPENPVFSHGAESLFHTTQSVGSLVQPLCGYRDDVISFVSPSIEKELFICGRINVKLHVSSDAQDTAFTAKISEVFPDGEAVNIRGSITTLAYRNNASTAMKYMPGNVVEINLEMWDIAWKLQEGSCLRLDVSSSDFPQYAVHSNYAGNWAKCMKTKKARQNIYMGKNYQSVIELPLLD</sequence>
<dbReference type="NCBIfam" id="TIGR00976">
    <property type="entry name" value="CocE_NonD"/>
    <property type="match status" value="1"/>
</dbReference>
<reference evidence="3 4" key="1">
    <citation type="submission" date="2024-02" db="EMBL/GenBank/DDBJ databases">
        <title>Bacterial strain from lacustrine sediment.</title>
        <authorList>
            <person name="Petit C."/>
            <person name="Fadhlaoui K."/>
        </authorList>
    </citation>
    <scope>NUCLEOTIDE SEQUENCE [LARGE SCALE GENOMIC DNA]</scope>
    <source>
        <strain evidence="3 4">IPX-CK</strain>
    </source>
</reference>
<dbReference type="EMBL" id="CP146256">
    <property type="protein sequence ID" value="XAH74260.1"/>
    <property type="molecule type" value="Genomic_DNA"/>
</dbReference>
<dbReference type="InterPro" id="IPR013736">
    <property type="entry name" value="Xaa-Pro_dipept_C"/>
</dbReference>
<evidence type="ECO:0000256" key="1">
    <source>
        <dbReference type="ARBA" id="ARBA00022801"/>
    </source>
</evidence>
<dbReference type="Proteomes" id="UP001451571">
    <property type="component" value="Chromosome"/>
</dbReference>
<evidence type="ECO:0000313" key="3">
    <source>
        <dbReference type="EMBL" id="XAH74260.1"/>
    </source>
</evidence>
<keyword evidence="4" id="KW-1185">Reference proteome</keyword>
<dbReference type="SUPFAM" id="SSF53474">
    <property type="entry name" value="alpha/beta-Hydrolases"/>
    <property type="match status" value="1"/>
</dbReference>
<dbReference type="InterPro" id="IPR005674">
    <property type="entry name" value="CocE/Ser_esterase"/>
</dbReference>
<accession>A0ABZ3EWP9</accession>
<evidence type="ECO:0000313" key="4">
    <source>
        <dbReference type="Proteomes" id="UP001451571"/>
    </source>
</evidence>
<dbReference type="SUPFAM" id="SSF49785">
    <property type="entry name" value="Galactose-binding domain-like"/>
    <property type="match status" value="1"/>
</dbReference>
<dbReference type="InterPro" id="IPR008979">
    <property type="entry name" value="Galactose-bd-like_sf"/>
</dbReference>
<evidence type="ECO:0000259" key="2">
    <source>
        <dbReference type="SMART" id="SM00939"/>
    </source>
</evidence>
<dbReference type="Pfam" id="PF08530">
    <property type="entry name" value="PepX_C"/>
    <property type="match status" value="1"/>
</dbReference>
<dbReference type="SMART" id="SM00939">
    <property type="entry name" value="PepX_C"/>
    <property type="match status" value="1"/>
</dbReference>
<organism evidence="3 4">
    <name type="scientific">Kineothrix sedimenti</name>
    <dbReference type="NCBI Taxonomy" id="3123317"/>
    <lineage>
        <taxon>Bacteria</taxon>
        <taxon>Bacillati</taxon>
        <taxon>Bacillota</taxon>
        <taxon>Clostridia</taxon>
        <taxon>Lachnospirales</taxon>
        <taxon>Lachnospiraceae</taxon>
        <taxon>Kineothrix</taxon>
    </lineage>
</organism>
<dbReference type="Pfam" id="PF02129">
    <property type="entry name" value="Peptidase_S15"/>
    <property type="match status" value="1"/>
</dbReference>
<dbReference type="InterPro" id="IPR000383">
    <property type="entry name" value="Xaa-Pro-like_dom"/>
</dbReference>
<protein>
    <submittedName>
        <fullName evidence="3">CocE/NonD family hydrolase</fullName>
    </submittedName>
</protein>
<feature type="domain" description="Xaa-Pro dipeptidyl-peptidase C-terminal" evidence="2">
    <location>
        <begin position="311"/>
        <end position="556"/>
    </location>
</feature>
<keyword evidence="1 3" id="KW-0378">Hydrolase</keyword>
<dbReference type="InterPro" id="IPR029058">
    <property type="entry name" value="AB_hydrolase_fold"/>
</dbReference>
<dbReference type="RefSeq" id="WP_342757854.1">
    <property type="nucleotide sequence ID" value="NZ_CP146256.1"/>
</dbReference>
<gene>
    <name evidence="3" type="ORF">V6984_00360</name>
</gene>
<dbReference type="Gene3D" id="3.40.50.1820">
    <property type="entry name" value="alpha/beta hydrolase"/>
    <property type="match status" value="1"/>
</dbReference>